<dbReference type="AlphaFoldDB" id="K9UEW4"/>
<dbReference type="Proteomes" id="UP000010366">
    <property type="component" value="Chromosome"/>
</dbReference>
<evidence type="ECO:0000313" key="1">
    <source>
        <dbReference type="EMBL" id="AFY93350.1"/>
    </source>
</evidence>
<sequence>MEGIAVVGTVAADGVVAITELGKLVAVAVTPGEVETVGVGVITGAGDCGTDDVGRVRVQAVNAIVPIPISNLKYLTLDLN</sequence>
<protein>
    <submittedName>
        <fullName evidence="1">Uncharacterized protein</fullName>
    </submittedName>
</protein>
<dbReference type="KEGG" id="cmp:Cha6605_2272"/>
<organism evidence="1 2">
    <name type="scientific">Chamaesiphon minutus (strain ATCC 27169 / PCC 6605)</name>
    <dbReference type="NCBI Taxonomy" id="1173020"/>
    <lineage>
        <taxon>Bacteria</taxon>
        <taxon>Bacillati</taxon>
        <taxon>Cyanobacteriota</taxon>
        <taxon>Cyanophyceae</taxon>
        <taxon>Gomontiellales</taxon>
        <taxon>Chamaesiphonaceae</taxon>
        <taxon>Chamaesiphon</taxon>
    </lineage>
</organism>
<gene>
    <name evidence="1" type="ORF">Cha6605_2272</name>
</gene>
<reference evidence="1 2" key="1">
    <citation type="submission" date="2012-05" db="EMBL/GenBank/DDBJ databases">
        <title>Finished chromosome of genome of Chamaesiphon sp. PCC 6605.</title>
        <authorList>
            <consortium name="US DOE Joint Genome Institute"/>
            <person name="Gugger M."/>
            <person name="Coursin T."/>
            <person name="Rippka R."/>
            <person name="Tandeau De Marsac N."/>
            <person name="Huntemann M."/>
            <person name="Wei C.-L."/>
            <person name="Han J."/>
            <person name="Detter J.C."/>
            <person name="Han C."/>
            <person name="Tapia R."/>
            <person name="Chen A."/>
            <person name="Kyrpides N."/>
            <person name="Mavromatis K."/>
            <person name="Markowitz V."/>
            <person name="Szeto E."/>
            <person name="Ivanova N."/>
            <person name="Pagani I."/>
            <person name="Pati A."/>
            <person name="Goodwin L."/>
            <person name="Nordberg H.P."/>
            <person name="Cantor M.N."/>
            <person name="Hua S.X."/>
            <person name="Woyke T."/>
            <person name="Kerfeld C.A."/>
        </authorList>
    </citation>
    <scope>NUCLEOTIDE SEQUENCE [LARGE SCALE GENOMIC DNA]</scope>
    <source>
        <strain evidence="2">ATCC 27169 / PCC 6605</strain>
    </source>
</reference>
<keyword evidence="2" id="KW-1185">Reference proteome</keyword>
<accession>K9UEW4</accession>
<dbReference type="HOGENOM" id="CLU_2583304_0_0_3"/>
<name>K9UEW4_CHAP6</name>
<proteinExistence type="predicted"/>
<dbReference type="EMBL" id="CP003600">
    <property type="protein sequence ID" value="AFY93350.1"/>
    <property type="molecule type" value="Genomic_DNA"/>
</dbReference>
<evidence type="ECO:0000313" key="2">
    <source>
        <dbReference type="Proteomes" id="UP000010366"/>
    </source>
</evidence>